<keyword evidence="4" id="KW-0472">Membrane</keyword>
<dbReference type="SUPFAM" id="SSF103473">
    <property type="entry name" value="MFS general substrate transporter"/>
    <property type="match status" value="1"/>
</dbReference>
<feature type="domain" description="Major facilitator superfamily (MFS) profile" evidence="5">
    <location>
        <begin position="67"/>
        <end position="469"/>
    </location>
</feature>
<dbReference type="InParanoid" id="A0A0H2SMG7"/>
<keyword evidence="4" id="KW-0812">Transmembrane</keyword>
<dbReference type="Proteomes" id="UP000053477">
    <property type="component" value="Unassembled WGS sequence"/>
</dbReference>
<comment type="similarity">
    <text evidence="2">Belongs to the major facilitator superfamily. Monocarboxylate porter (TC 2.A.1.13) family.</text>
</comment>
<evidence type="ECO:0000256" key="1">
    <source>
        <dbReference type="ARBA" id="ARBA00004141"/>
    </source>
</evidence>
<dbReference type="AlphaFoldDB" id="A0A0H2SMG7"/>
<evidence type="ECO:0000256" key="2">
    <source>
        <dbReference type="ARBA" id="ARBA00006727"/>
    </source>
</evidence>
<feature type="transmembrane region" description="Helical" evidence="4">
    <location>
        <begin position="402"/>
        <end position="419"/>
    </location>
</feature>
<dbReference type="EMBL" id="KQ085896">
    <property type="protein sequence ID" value="KLO18301.1"/>
    <property type="molecule type" value="Genomic_DNA"/>
</dbReference>
<feature type="compositionally biased region" description="Basic and acidic residues" evidence="3">
    <location>
        <begin position="1"/>
        <end position="42"/>
    </location>
</feature>
<evidence type="ECO:0000313" key="6">
    <source>
        <dbReference type="EMBL" id="KLO18301.1"/>
    </source>
</evidence>
<accession>A0A0H2SMG7</accession>
<feature type="transmembrane region" description="Helical" evidence="4">
    <location>
        <begin position="370"/>
        <end position="395"/>
    </location>
</feature>
<feature type="transmembrane region" description="Helical" evidence="4">
    <location>
        <begin position="67"/>
        <end position="88"/>
    </location>
</feature>
<feature type="transmembrane region" description="Helical" evidence="4">
    <location>
        <begin position="279"/>
        <end position="303"/>
    </location>
</feature>
<dbReference type="OrthoDB" id="6499973at2759"/>
<sequence length="469" mass="51269">MSKRSSDEKRDRDSEVDDAKTIEDKAVRDSEKDAELDPEKGLKAGTDVDSVPNAPGEKLSKKYDTEAWMTLVGAWLIVFVGFGYMNAFGVYQDFYTREFLSNKTSSQISWIGSIQVFLLMGAGLFTGRLFDRGYFYHLIWAGSSLTVFSLFMLSLTKQGQYYQVFLAHGVGLGIGSGLSFIPALAVLAQHFPDLHERAKMMMIVASGSSVGGLVHPIMLNHLFNDKLGFHNGVRVSAGMNTALLLLALLLLRAKYDHGRGRAPDLIPIHVALEKFAKDYVYVLFVIGAMMVVCGLYCPLFYIQLDAVKRGLDSNFSFYTLSILNAASIFGRVVPGLYTREVGITNLLLFVGAACGVLNLAMVAVKTVAGFTIFAILYGFFSGAYVSIMTPMMALLADHPSEIGVRIGIAFTIIGVGPLFGTPVDGALLSSNFTWWKPMVFSGIMCLAGTVIFFAGRIAFGRRKNAGWIL</sequence>
<feature type="transmembrane region" description="Helical" evidence="4">
    <location>
        <begin position="315"/>
        <end position="334"/>
    </location>
</feature>
<feature type="transmembrane region" description="Helical" evidence="4">
    <location>
        <begin position="165"/>
        <end position="188"/>
    </location>
</feature>
<dbReference type="PANTHER" id="PTHR11360">
    <property type="entry name" value="MONOCARBOXYLATE TRANSPORTER"/>
    <property type="match status" value="1"/>
</dbReference>
<dbReference type="GO" id="GO:0022857">
    <property type="term" value="F:transmembrane transporter activity"/>
    <property type="evidence" value="ECO:0007669"/>
    <property type="project" value="InterPro"/>
</dbReference>
<feature type="transmembrane region" description="Helical" evidence="4">
    <location>
        <begin position="134"/>
        <end position="153"/>
    </location>
</feature>
<comment type="subcellular location">
    <subcellularLocation>
        <location evidence="1">Membrane</location>
        <topology evidence="1">Multi-pass membrane protein</topology>
    </subcellularLocation>
</comment>
<evidence type="ECO:0000313" key="7">
    <source>
        <dbReference type="Proteomes" id="UP000053477"/>
    </source>
</evidence>
<dbReference type="InterPro" id="IPR036259">
    <property type="entry name" value="MFS_trans_sf"/>
</dbReference>
<evidence type="ECO:0000256" key="4">
    <source>
        <dbReference type="SAM" id="Phobius"/>
    </source>
</evidence>
<dbReference type="InterPro" id="IPR050327">
    <property type="entry name" value="Proton-linked_MCT"/>
</dbReference>
<name>A0A0H2SMG7_9AGAM</name>
<feature type="region of interest" description="Disordered" evidence="3">
    <location>
        <begin position="1"/>
        <end position="55"/>
    </location>
</feature>
<feature type="transmembrane region" description="Helical" evidence="4">
    <location>
        <begin position="231"/>
        <end position="251"/>
    </location>
</feature>
<evidence type="ECO:0000259" key="5">
    <source>
        <dbReference type="PROSITE" id="PS50850"/>
    </source>
</evidence>
<dbReference type="InterPro" id="IPR011701">
    <property type="entry name" value="MFS"/>
</dbReference>
<gene>
    <name evidence="6" type="ORF">SCHPADRAFT_129762</name>
</gene>
<dbReference type="Pfam" id="PF07690">
    <property type="entry name" value="MFS_1"/>
    <property type="match status" value="1"/>
</dbReference>
<keyword evidence="4" id="KW-1133">Transmembrane helix</keyword>
<feature type="transmembrane region" description="Helical" evidence="4">
    <location>
        <begin position="439"/>
        <end position="459"/>
    </location>
</feature>
<feature type="transmembrane region" description="Helical" evidence="4">
    <location>
        <begin position="108"/>
        <end position="127"/>
    </location>
</feature>
<dbReference type="PANTHER" id="PTHR11360:SF234">
    <property type="entry name" value="MFS-TYPE TRANSPORTER DBAD-RELATED"/>
    <property type="match status" value="1"/>
</dbReference>
<feature type="transmembrane region" description="Helical" evidence="4">
    <location>
        <begin position="200"/>
        <end position="219"/>
    </location>
</feature>
<feature type="transmembrane region" description="Helical" evidence="4">
    <location>
        <begin position="346"/>
        <end position="364"/>
    </location>
</feature>
<dbReference type="PROSITE" id="PS50850">
    <property type="entry name" value="MFS"/>
    <property type="match status" value="1"/>
</dbReference>
<keyword evidence="7" id="KW-1185">Reference proteome</keyword>
<dbReference type="STRING" id="27342.A0A0H2SMG7"/>
<dbReference type="Gene3D" id="1.20.1250.20">
    <property type="entry name" value="MFS general substrate transporter like domains"/>
    <property type="match status" value="2"/>
</dbReference>
<dbReference type="GO" id="GO:0016020">
    <property type="term" value="C:membrane"/>
    <property type="evidence" value="ECO:0007669"/>
    <property type="project" value="UniProtKB-SubCell"/>
</dbReference>
<proteinExistence type="inferred from homology"/>
<protein>
    <submittedName>
        <fullName evidence="6">MFS general substrate transporter</fullName>
    </submittedName>
</protein>
<organism evidence="6 7">
    <name type="scientific">Schizopora paradoxa</name>
    <dbReference type="NCBI Taxonomy" id="27342"/>
    <lineage>
        <taxon>Eukaryota</taxon>
        <taxon>Fungi</taxon>
        <taxon>Dikarya</taxon>
        <taxon>Basidiomycota</taxon>
        <taxon>Agaricomycotina</taxon>
        <taxon>Agaricomycetes</taxon>
        <taxon>Hymenochaetales</taxon>
        <taxon>Schizoporaceae</taxon>
        <taxon>Schizopora</taxon>
    </lineage>
</organism>
<dbReference type="InterPro" id="IPR020846">
    <property type="entry name" value="MFS_dom"/>
</dbReference>
<reference evidence="6 7" key="1">
    <citation type="submission" date="2015-04" db="EMBL/GenBank/DDBJ databases">
        <title>Complete genome sequence of Schizopora paradoxa KUC8140, a cosmopolitan wood degrader in East Asia.</title>
        <authorList>
            <consortium name="DOE Joint Genome Institute"/>
            <person name="Min B."/>
            <person name="Park H."/>
            <person name="Jang Y."/>
            <person name="Kim J.-J."/>
            <person name="Kim K.H."/>
            <person name="Pangilinan J."/>
            <person name="Lipzen A."/>
            <person name="Riley R."/>
            <person name="Grigoriev I.V."/>
            <person name="Spatafora J.W."/>
            <person name="Choi I.-G."/>
        </authorList>
    </citation>
    <scope>NUCLEOTIDE SEQUENCE [LARGE SCALE GENOMIC DNA]</scope>
    <source>
        <strain evidence="6 7">KUC8140</strain>
    </source>
</reference>
<evidence type="ECO:0000256" key="3">
    <source>
        <dbReference type="SAM" id="MobiDB-lite"/>
    </source>
</evidence>